<proteinExistence type="predicted"/>
<comment type="caution">
    <text evidence="1">The sequence shown here is derived from an EMBL/GenBank/DDBJ whole genome shotgun (WGS) entry which is preliminary data.</text>
</comment>
<dbReference type="Gene3D" id="3.90.550.20">
    <property type="match status" value="1"/>
</dbReference>
<reference evidence="1 2" key="1">
    <citation type="submission" date="2024-12" db="EMBL/GenBank/DDBJ databases">
        <authorList>
            <person name="Hu S."/>
        </authorList>
    </citation>
    <scope>NUCLEOTIDE SEQUENCE [LARGE SCALE GENOMIC DNA]</scope>
    <source>
        <strain evidence="1 2">THG-T11</strain>
    </source>
</reference>
<dbReference type="InterPro" id="IPR029044">
    <property type="entry name" value="Nucleotide-diphossugar_trans"/>
</dbReference>
<accession>A0ABW9J6C0</accession>
<dbReference type="InterPro" id="IPR008441">
    <property type="entry name" value="AfumC-like_glycosyl_Trfase"/>
</dbReference>
<dbReference type="SUPFAM" id="SSF53448">
    <property type="entry name" value="Nucleotide-diphospho-sugar transferases"/>
    <property type="match status" value="1"/>
</dbReference>
<name>A0ABW9J6C0_9SPHI</name>
<evidence type="ECO:0000313" key="2">
    <source>
        <dbReference type="Proteomes" id="UP001517247"/>
    </source>
</evidence>
<protein>
    <submittedName>
        <fullName evidence="1">Capsular polysaccharide synthesis protein</fullName>
    </submittedName>
</protein>
<dbReference type="EMBL" id="SSHJ02000006">
    <property type="protein sequence ID" value="MFN0255664.1"/>
    <property type="molecule type" value="Genomic_DNA"/>
</dbReference>
<sequence length="312" mass="37338">MNILRKISSLFLYVNGARKKYYNRNKIWKQYQDVENYWEAVVADYFAGRLESYQLKPKQQFSTEKIIWQYWGQGIENVELPEVVQMCFSSVNKYKGEYTIIRLSDETVSNYIDLPDFVWEKRKNSAFNKTFFSDLLRLALLNTYGGVWLDATILLTDTLPMRFAELDYFIYQRDDAVLNKTYWENTDVHYWGWHPNYKVRTLNSIIFAKKGSSVISAMLNLILHYWKTQDQIINYFFFQILYNLLIQTNFVNEKCPVVSDTIPHLLQAKIKYPDMSSIPDEEIVRLGSIHKMAYFRNNRLERLKLFYNKYIS</sequence>
<dbReference type="RefSeq" id="WP_138722795.1">
    <property type="nucleotide sequence ID" value="NZ_SSHJ02000006.1"/>
</dbReference>
<organism evidence="1 2">
    <name type="scientific">Pedobacter ureilyticus</name>
    <dbReference type="NCBI Taxonomy" id="1393051"/>
    <lineage>
        <taxon>Bacteria</taxon>
        <taxon>Pseudomonadati</taxon>
        <taxon>Bacteroidota</taxon>
        <taxon>Sphingobacteriia</taxon>
        <taxon>Sphingobacteriales</taxon>
        <taxon>Sphingobacteriaceae</taxon>
        <taxon>Pedobacter</taxon>
    </lineage>
</organism>
<keyword evidence="2" id="KW-1185">Reference proteome</keyword>
<dbReference type="Pfam" id="PF05704">
    <property type="entry name" value="Caps_synth"/>
    <property type="match status" value="1"/>
</dbReference>
<gene>
    <name evidence="1" type="ORF">E6A44_008780</name>
</gene>
<evidence type="ECO:0000313" key="1">
    <source>
        <dbReference type="EMBL" id="MFN0255664.1"/>
    </source>
</evidence>
<dbReference type="Proteomes" id="UP001517247">
    <property type="component" value="Unassembled WGS sequence"/>
</dbReference>